<feature type="region of interest" description="Disordered" evidence="1">
    <location>
        <begin position="64"/>
        <end position="125"/>
    </location>
</feature>
<gene>
    <name evidence="2" type="ORF">GWI33_011883</name>
</gene>
<organism evidence="2 3">
    <name type="scientific">Rhynchophorus ferrugineus</name>
    <name type="common">Red palm weevil</name>
    <name type="synonym">Curculio ferrugineus</name>
    <dbReference type="NCBI Taxonomy" id="354439"/>
    <lineage>
        <taxon>Eukaryota</taxon>
        <taxon>Metazoa</taxon>
        <taxon>Ecdysozoa</taxon>
        <taxon>Arthropoda</taxon>
        <taxon>Hexapoda</taxon>
        <taxon>Insecta</taxon>
        <taxon>Pterygota</taxon>
        <taxon>Neoptera</taxon>
        <taxon>Endopterygota</taxon>
        <taxon>Coleoptera</taxon>
        <taxon>Polyphaga</taxon>
        <taxon>Cucujiformia</taxon>
        <taxon>Curculionidae</taxon>
        <taxon>Dryophthorinae</taxon>
        <taxon>Rhynchophorus</taxon>
    </lineage>
</organism>
<evidence type="ECO:0000313" key="3">
    <source>
        <dbReference type="Proteomes" id="UP000625711"/>
    </source>
</evidence>
<dbReference type="AlphaFoldDB" id="A0A834IC94"/>
<comment type="caution">
    <text evidence="2">The sequence shown here is derived from an EMBL/GenBank/DDBJ whole genome shotgun (WGS) entry which is preliminary data.</text>
</comment>
<reference evidence="2" key="1">
    <citation type="submission" date="2020-08" db="EMBL/GenBank/DDBJ databases">
        <title>Genome sequencing and assembly of the red palm weevil Rhynchophorus ferrugineus.</title>
        <authorList>
            <person name="Dias G.B."/>
            <person name="Bergman C.M."/>
            <person name="Manee M."/>
        </authorList>
    </citation>
    <scope>NUCLEOTIDE SEQUENCE</scope>
    <source>
        <strain evidence="2">AA-2017</strain>
        <tissue evidence="2">Whole larva</tissue>
    </source>
</reference>
<evidence type="ECO:0000313" key="2">
    <source>
        <dbReference type="EMBL" id="KAF7275305.1"/>
    </source>
</evidence>
<feature type="compositionally biased region" description="Low complexity" evidence="1">
    <location>
        <begin position="64"/>
        <end position="80"/>
    </location>
</feature>
<keyword evidence="3" id="KW-1185">Reference proteome</keyword>
<name>A0A834IC94_RHYFE</name>
<evidence type="ECO:0000256" key="1">
    <source>
        <dbReference type="SAM" id="MobiDB-lite"/>
    </source>
</evidence>
<proteinExistence type="predicted"/>
<protein>
    <submittedName>
        <fullName evidence="2">Uncharacterized protein</fullName>
    </submittedName>
</protein>
<accession>A0A834IC94</accession>
<sequence>MSFSRHVPHIIQPGGRILLLRQTGINELPAANRIDSLSRYRRQSGTERQTAANCWESSVFFSSAASSSLAPLTPSSSPVPRRSRADRQQDDSGSTRFVSEYVTGERSRKGQRSTREPCVPWRDGI</sequence>
<dbReference type="Proteomes" id="UP000625711">
    <property type="component" value="Unassembled WGS sequence"/>
</dbReference>
<dbReference type="EMBL" id="JAACXV010010854">
    <property type="protein sequence ID" value="KAF7275305.1"/>
    <property type="molecule type" value="Genomic_DNA"/>
</dbReference>